<dbReference type="InterPro" id="IPR032689">
    <property type="entry name" value="TraG-D_C"/>
</dbReference>
<dbReference type="KEGG" id="vbr:A6E01_20700"/>
<dbReference type="InterPro" id="IPR022458">
    <property type="entry name" value="Conjugative_coupling_TraG/TraD"/>
</dbReference>
<dbReference type="Gene3D" id="3.40.50.300">
    <property type="entry name" value="P-loop containing nucleotide triphosphate hydrolases"/>
    <property type="match status" value="2"/>
</dbReference>
<evidence type="ECO:0000256" key="6">
    <source>
        <dbReference type="SAM" id="Phobius"/>
    </source>
</evidence>
<evidence type="ECO:0000313" key="8">
    <source>
        <dbReference type="EMBL" id="ANO35633.1"/>
    </source>
</evidence>
<feature type="domain" description="TraD/TraG TraM recognition site" evidence="7">
    <location>
        <begin position="527"/>
        <end position="666"/>
    </location>
</feature>
<proteinExistence type="predicted"/>
<evidence type="ECO:0000256" key="1">
    <source>
        <dbReference type="ARBA" id="ARBA00004651"/>
    </source>
</evidence>
<evidence type="ECO:0000256" key="3">
    <source>
        <dbReference type="ARBA" id="ARBA00022692"/>
    </source>
</evidence>
<organism evidence="8 9">
    <name type="scientific">Vibrio breoganii</name>
    <dbReference type="NCBI Taxonomy" id="553239"/>
    <lineage>
        <taxon>Bacteria</taxon>
        <taxon>Pseudomonadati</taxon>
        <taxon>Pseudomonadota</taxon>
        <taxon>Gammaproteobacteria</taxon>
        <taxon>Vibrionales</taxon>
        <taxon>Vibrionaceae</taxon>
        <taxon>Vibrio</taxon>
    </lineage>
</organism>
<dbReference type="PANTHER" id="PTHR37937:SF1">
    <property type="entry name" value="CONJUGATIVE TRANSFER: DNA TRANSPORT"/>
    <property type="match status" value="1"/>
</dbReference>
<sequence>MSTEFELDGYLRPIYEKYVVVCNLLLSLILLSFHEYLNVPAFWAYLCVFFFVAYAIRRLRQALAIRAYQQGLTKIEPFKLSTDRLPHSSKRTWIGRGFEWTGKHTQRVYDSKKENIKKHYAPTALFTWIRNNELKIEVGESSNWLRAKVANITSRYKWGPFANPWSPLPPVGGMSVFHAVGMEDETDQHMGLDERNGHMAVIGTTRVGKSRLLEILVTQDLERNDGIVAVFDPKGDQELLARMWAEAKRCGRDDEFYIFSLGATKISCKYNAVANFSRIASIAGRISDELPGGGNSSAFKDFAWRFLLLTTNALIQMGEKPTFTSIKKYIEDLEPLFLRLAKFELDREYPQWRDEFRDLSKPKMKKNAKGELVEVKLKAGSLSGRGHETIILDKILTDFYERNPHKINAILESLRVSMKTDQGYYGKITASLLPLLQKLTSGNVASIISPDYGDVKDNRPMITWSKLIQRKAVLYAGFDAMTDAVVADSVGSQFFSDFVSSVSGEVYKHGVNKGLPDARNNEVIPLWIHMDEFQSLIRGGDSILSILNRSAGSGGRVTAYMQSTTDVEEAMGDKAKAQVVLSNFNSIIMLRTSTEESAKYLTNKVAEVDVYALQVKGSVSDTGKVLKDDGAGDNDHELFKTSFSAGVVKEGREPLITPSMIMSLPKGQAFAFLNGARLVKLRFPLLDDSKGFEVADSEQVYDEIMRKYRLGPYTGRN</sequence>
<accession>A0AAN0Y021</accession>
<dbReference type="InterPro" id="IPR051539">
    <property type="entry name" value="T4SS-coupling_protein"/>
</dbReference>
<dbReference type="Pfam" id="PF12696">
    <property type="entry name" value="TraG-D_C"/>
    <property type="match status" value="1"/>
</dbReference>
<dbReference type="AlphaFoldDB" id="A0AAN0Y021"/>
<dbReference type="CDD" id="cd01127">
    <property type="entry name" value="TrwB_TraG_TraD_VirD4"/>
    <property type="match status" value="2"/>
</dbReference>
<dbReference type="PANTHER" id="PTHR37937">
    <property type="entry name" value="CONJUGATIVE TRANSFER: DNA TRANSPORT"/>
    <property type="match status" value="1"/>
</dbReference>
<dbReference type="NCBIfam" id="TIGR03743">
    <property type="entry name" value="SXT_TraD"/>
    <property type="match status" value="1"/>
</dbReference>
<keyword evidence="3 6" id="KW-0812">Transmembrane</keyword>
<evidence type="ECO:0000256" key="5">
    <source>
        <dbReference type="ARBA" id="ARBA00023136"/>
    </source>
</evidence>
<evidence type="ECO:0000259" key="7">
    <source>
        <dbReference type="Pfam" id="PF12696"/>
    </source>
</evidence>
<keyword evidence="8" id="KW-0614">Plasmid</keyword>
<keyword evidence="4 6" id="KW-1133">Transmembrane helix</keyword>
<dbReference type="RefSeq" id="WP_065211392.1">
    <property type="nucleotide sequence ID" value="NZ_CP016179.1"/>
</dbReference>
<dbReference type="GO" id="GO:0005886">
    <property type="term" value="C:plasma membrane"/>
    <property type="evidence" value="ECO:0007669"/>
    <property type="project" value="UniProtKB-SubCell"/>
</dbReference>
<dbReference type="InterPro" id="IPR027417">
    <property type="entry name" value="P-loop_NTPase"/>
</dbReference>
<evidence type="ECO:0000256" key="2">
    <source>
        <dbReference type="ARBA" id="ARBA00022475"/>
    </source>
</evidence>
<geneLocation type="plasmid" evidence="8 9">
    <name>unnamed1</name>
</geneLocation>
<name>A0AAN0Y021_9VIBR</name>
<dbReference type="SUPFAM" id="SSF52540">
    <property type="entry name" value="P-loop containing nucleoside triphosphate hydrolases"/>
    <property type="match status" value="1"/>
</dbReference>
<evidence type="ECO:0000256" key="4">
    <source>
        <dbReference type="ARBA" id="ARBA00022989"/>
    </source>
</evidence>
<dbReference type="Proteomes" id="UP000092018">
    <property type="component" value="Plasmid unnamed1"/>
</dbReference>
<evidence type="ECO:0000313" key="9">
    <source>
        <dbReference type="Proteomes" id="UP000092018"/>
    </source>
</evidence>
<keyword evidence="2" id="KW-1003">Cell membrane</keyword>
<comment type="subcellular location">
    <subcellularLocation>
        <location evidence="1">Cell membrane</location>
        <topology evidence="1">Multi-pass membrane protein</topology>
    </subcellularLocation>
</comment>
<keyword evidence="5 6" id="KW-0472">Membrane</keyword>
<reference evidence="8 9" key="1">
    <citation type="submission" date="2016-06" db="EMBL/GenBank/DDBJ databases">
        <title>Adaptive Radiation by Waves of Gene Transfer Leads to Fine-Scale Resource Partitioning in Marine Microbes.</title>
        <authorList>
            <person name="Hehemann J.-H."/>
            <person name="Arevalo P."/>
            <person name="Datta M.S."/>
            <person name="Yu X."/>
            <person name="Corzett C."/>
            <person name="Henschel A."/>
            <person name="Preheim S.P."/>
            <person name="Timberlake S."/>
            <person name="Alm E.J."/>
            <person name="Polz M.F."/>
        </authorList>
    </citation>
    <scope>NUCLEOTIDE SEQUENCE [LARGE SCALE GENOMIC DNA]</scope>
    <source>
        <strain evidence="8 9">FF50</strain>
        <plasmid evidence="8 9">unnamed1</plasmid>
    </source>
</reference>
<feature type="transmembrane region" description="Helical" evidence="6">
    <location>
        <begin position="15"/>
        <end position="33"/>
    </location>
</feature>
<feature type="transmembrane region" description="Helical" evidence="6">
    <location>
        <begin position="39"/>
        <end position="56"/>
    </location>
</feature>
<gene>
    <name evidence="8" type="ORF">A6E01_20700</name>
</gene>
<protein>
    <recommendedName>
        <fullName evidence="7">TraD/TraG TraM recognition site domain-containing protein</fullName>
    </recommendedName>
</protein>
<dbReference type="EMBL" id="CP016179">
    <property type="protein sequence ID" value="ANO35633.1"/>
    <property type="molecule type" value="Genomic_DNA"/>
</dbReference>